<comment type="subcellular location">
    <subcellularLocation>
        <location evidence="1">Cell membrane</location>
        <topology evidence="1">Multi-pass membrane protein</topology>
    </subcellularLocation>
</comment>
<dbReference type="Proteomes" id="UP000823824">
    <property type="component" value="Unassembled WGS sequence"/>
</dbReference>
<dbReference type="EMBL" id="DWZJ01000031">
    <property type="protein sequence ID" value="HJB12886.1"/>
    <property type="molecule type" value="Genomic_DNA"/>
</dbReference>
<feature type="transmembrane region" description="Helical" evidence="6">
    <location>
        <begin position="12"/>
        <end position="30"/>
    </location>
</feature>
<comment type="caution">
    <text evidence="7">The sequence shown here is derived from an EMBL/GenBank/DDBJ whole genome shotgun (WGS) entry which is preliminary data.</text>
</comment>
<feature type="transmembrane region" description="Helical" evidence="6">
    <location>
        <begin position="101"/>
        <end position="123"/>
    </location>
</feature>
<keyword evidence="2" id="KW-1003">Cell membrane</keyword>
<keyword evidence="3 6" id="KW-0812">Transmembrane</keyword>
<dbReference type="PANTHER" id="PTHR30482:SF10">
    <property type="entry name" value="HIGH-AFFINITY BRANCHED-CHAIN AMINO ACID TRANSPORT PROTEIN BRAE"/>
    <property type="match status" value="1"/>
</dbReference>
<organism evidence="7 8">
    <name type="scientific">Candidatus Oscillibacter excrementigallinarum</name>
    <dbReference type="NCBI Taxonomy" id="2838716"/>
    <lineage>
        <taxon>Bacteria</taxon>
        <taxon>Bacillati</taxon>
        <taxon>Bacillota</taxon>
        <taxon>Clostridia</taxon>
        <taxon>Eubacteriales</taxon>
        <taxon>Oscillospiraceae</taxon>
        <taxon>Oscillibacter</taxon>
    </lineage>
</organism>
<feature type="transmembrane region" description="Helical" evidence="6">
    <location>
        <begin position="135"/>
        <end position="152"/>
    </location>
</feature>
<accession>A0A9D2LIJ3</accession>
<protein>
    <submittedName>
        <fullName evidence="7">Branched-chain amino acid ABC transporter permease</fullName>
    </submittedName>
</protein>
<dbReference type="CDD" id="cd06581">
    <property type="entry name" value="TM_PBP1_LivM_like"/>
    <property type="match status" value="1"/>
</dbReference>
<feature type="transmembrane region" description="Helical" evidence="6">
    <location>
        <begin position="186"/>
        <end position="205"/>
    </location>
</feature>
<evidence type="ECO:0000256" key="6">
    <source>
        <dbReference type="SAM" id="Phobius"/>
    </source>
</evidence>
<dbReference type="InterPro" id="IPR001851">
    <property type="entry name" value="ABC_transp_permease"/>
</dbReference>
<feature type="transmembrane region" description="Helical" evidence="6">
    <location>
        <begin position="42"/>
        <end position="64"/>
    </location>
</feature>
<dbReference type="Pfam" id="PF02653">
    <property type="entry name" value="BPD_transp_2"/>
    <property type="match status" value="1"/>
</dbReference>
<feature type="transmembrane region" description="Helical" evidence="6">
    <location>
        <begin position="275"/>
        <end position="302"/>
    </location>
</feature>
<reference evidence="7" key="1">
    <citation type="journal article" date="2021" name="PeerJ">
        <title>Extensive microbial diversity within the chicken gut microbiome revealed by metagenomics and culture.</title>
        <authorList>
            <person name="Gilroy R."/>
            <person name="Ravi A."/>
            <person name="Getino M."/>
            <person name="Pursley I."/>
            <person name="Horton D.L."/>
            <person name="Alikhan N.F."/>
            <person name="Baker D."/>
            <person name="Gharbi K."/>
            <person name="Hall N."/>
            <person name="Watson M."/>
            <person name="Adriaenssens E.M."/>
            <person name="Foster-Nyarko E."/>
            <person name="Jarju S."/>
            <person name="Secka A."/>
            <person name="Antonio M."/>
            <person name="Oren A."/>
            <person name="Chaudhuri R.R."/>
            <person name="La Ragione R."/>
            <person name="Hildebrand F."/>
            <person name="Pallen M.J."/>
        </authorList>
    </citation>
    <scope>NUCLEOTIDE SEQUENCE</scope>
    <source>
        <strain evidence="7">ChiBcec18-1249</strain>
    </source>
</reference>
<sequence>MNGKEIKIRYLVNFIAVVVLFAAAVVLGLTGGDAMKLRITPSIWQCGYLIVMAASLNLVLGFLGQLSLGHCGFMAVGAYAAALISLAFQRAGVYDQKSGPVFLLVLLVSFLAAGLLAAVLGLLVGIPALRLKGDYLAIITLGFGMIIVNIINNLPFCGQQGLGQGSASSALYATGLGFSNDEKMQYLWLVALAVAVCMAAMFMFVRSKYGRAIRAIRDNEIAASASGINVNYYKVLTFTISAFFAGISGALYACCNGALATTSFAFTNGSILNSVFIVVMVVVGGMGSLTGSVIAAVVMFLLNYTIKNGAWVAALPALLQNVFTYPMLVYSIALIIVILFRPKGIMGSREFALCDVPRWPARLRACLADRKAAKAARKEAAYHG</sequence>
<evidence type="ECO:0000313" key="7">
    <source>
        <dbReference type="EMBL" id="HJB12886.1"/>
    </source>
</evidence>
<evidence type="ECO:0000256" key="5">
    <source>
        <dbReference type="ARBA" id="ARBA00023136"/>
    </source>
</evidence>
<name>A0A9D2LIJ3_9FIRM</name>
<gene>
    <name evidence="7" type="ORF">H9787_04170</name>
</gene>
<evidence type="ECO:0000256" key="3">
    <source>
        <dbReference type="ARBA" id="ARBA00022692"/>
    </source>
</evidence>
<dbReference type="AlphaFoldDB" id="A0A9D2LIJ3"/>
<reference evidence="7" key="2">
    <citation type="submission" date="2021-04" db="EMBL/GenBank/DDBJ databases">
        <authorList>
            <person name="Gilroy R."/>
        </authorList>
    </citation>
    <scope>NUCLEOTIDE SEQUENCE</scope>
    <source>
        <strain evidence="7">ChiBcec18-1249</strain>
    </source>
</reference>
<dbReference type="PANTHER" id="PTHR30482">
    <property type="entry name" value="HIGH-AFFINITY BRANCHED-CHAIN AMINO ACID TRANSPORT SYSTEM PERMEASE"/>
    <property type="match status" value="1"/>
</dbReference>
<evidence type="ECO:0000256" key="1">
    <source>
        <dbReference type="ARBA" id="ARBA00004651"/>
    </source>
</evidence>
<keyword evidence="5 6" id="KW-0472">Membrane</keyword>
<dbReference type="GO" id="GO:0015658">
    <property type="term" value="F:branched-chain amino acid transmembrane transporter activity"/>
    <property type="evidence" value="ECO:0007669"/>
    <property type="project" value="InterPro"/>
</dbReference>
<dbReference type="InterPro" id="IPR043428">
    <property type="entry name" value="LivM-like"/>
</dbReference>
<evidence type="ECO:0000313" key="8">
    <source>
        <dbReference type="Proteomes" id="UP000823824"/>
    </source>
</evidence>
<evidence type="ECO:0000256" key="4">
    <source>
        <dbReference type="ARBA" id="ARBA00022989"/>
    </source>
</evidence>
<dbReference type="GO" id="GO:0005886">
    <property type="term" value="C:plasma membrane"/>
    <property type="evidence" value="ECO:0007669"/>
    <property type="project" value="UniProtKB-SubCell"/>
</dbReference>
<feature type="transmembrane region" description="Helical" evidence="6">
    <location>
        <begin position="71"/>
        <end position="89"/>
    </location>
</feature>
<feature type="transmembrane region" description="Helical" evidence="6">
    <location>
        <begin position="322"/>
        <end position="340"/>
    </location>
</feature>
<evidence type="ECO:0000256" key="2">
    <source>
        <dbReference type="ARBA" id="ARBA00022475"/>
    </source>
</evidence>
<keyword evidence="4 6" id="KW-1133">Transmembrane helix</keyword>
<proteinExistence type="predicted"/>